<dbReference type="InterPro" id="IPR006089">
    <property type="entry name" value="Acyl-CoA_DH_CS"/>
</dbReference>
<dbReference type="Gene3D" id="2.40.110.10">
    <property type="entry name" value="Butyryl-CoA Dehydrogenase, subunit A, domain 2"/>
    <property type="match status" value="1"/>
</dbReference>
<dbReference type="PANTHER" id="PTHR43188:SF1">
    <property type="entry name" value="ACYL-COA DEHYDROGENASE"/>
    <property type="match status" value="1"/>
</dbReference>
<dbReference type="Proteomes" id="UP000002007">
    <property type="component" value="Chromosome"/>
</dbReference>
<dbReference type="Pfam" id="PF00441">
    <property type="entry name" value="Acyl-CoA_dh_1"/>
    <property type="match status" value="1"/>
</dbReference>
<dbReference type="GO" id="GO:0050660">
    <property type="term" value="F:flavin adenine dinucleotide binding"/>
    <property type="evidence" value="ECO:0007669"/>
    <property type="project" value="InterPro"/>
</dbReference>
<dbReference type="InterPro" id="IPR045008">
    <property type="entry name" value="ACX4-like"/>
</dbReference>
<dbReference type="GO" id="GO:0006635">
    <property type="term" value="P:fatty acid beta-oxidation"/>
    <property type="evidence" value="ECO:0007669"/>
    <property type="project" value="InterPro"/>
</dbReference>
<sequence>MIPMARPANTNPDYFGFEELLTDEERSELVRIREFLTKEIKPLTQDAWDKTEFPFEVIEKFAELNLADDQFPGFASAGKQRRALMTGFLSIELNRMDPSLAVFSGVHTGLAMGSIFGGGDEEQRQRWLPDMIAWKKIGAFALTEPEGGSDVSGGMRTTARREGDTWIINGAKRWIGNGTFADLAIVWARDEADNQVKGFVVEKDMPGFSSAKIEGKIALCTVQNADLSFDNVRVPEANRLQNINSFRDTAEVLRATRGGVAWQALGVSIRAYELARDYATTRVQFGKPIASFQMIQDLLVKMLGNISAMFGMVTRLAQLSEELRDTPEQAALAKAFCTSKMRETVAYGRDLFGGNGIVLDYEIAKLFSDAEAIYSFEGSREMNTLIVGKNITGISAFI</sequence>
<keyword evidence="10" id="KW-1185">Reference proteome</keyword>
<evidence type="ECO:0000256" key="3">
    <source>
        <dbReference type="ARBA" id="ARBA00022630"/>
    </source>
</evidence>
<dbReference type="InterPro" id="IPR013786">
    <property type="entry name" value="AcylCoA_DH/ox_N"/>
</dbReference>
<dbReference type="GO" id="GO:0004361">
    <property type="term" value="F:glutaryl-CoA dehydrogenase activity"/>
    <property type="evidence" value="ECO:0007669"/>
    <property type="project" value="UniProtKB-EC"/>
</dbReference>
<accession>A9WLH2</accession>
<dbReference type="Gene3D" id="1.20.140.10">
    <property type="entry name" value="Butyryl-CoA Dehydrogenase, subunit A, domain 3"/>
    <property type="match status" value="1"/>
</dbReference>
<organism evidence="9 10">
    <name type="scientific">Renibacterium salmoninarum (strain ATCC 33209 / DSM 20767 / JCM 11484 / NBRC 15589 / NCIMB 2235)</name>
    <dbReference type="NCBI Taxonomy" id="288705"/>
    <lineage>
        <taxon>Bacteria</taxon>
        <taxon>Bacillati</taxon>
        <taxon>Actinomycetota</taxon>
        <taxon>Actinomycetes</taxon>
        <taxon>Micrococcales</taxon>
        <taxon>Micrococcaceae</taxon>
        <taxon>Renibacterium</taxon>
    </lineage>
</organism>
<dbReference type="PROSITE" id="PS00073">
    <property type="entry name" value="ACYL_COA_DH_2"/>
    <property type="match status" value="1"/>
</dbReference>
<feature type="domain" description="Acyl-CoA dehydrogenase/oxidase N-terminal" evidence="8">
    <location>
        <begin position="22"/>
        <end position="133"/>
    </location>
</feature>
<feature type="domain" description="Acyl-CoA oxidase/dehydrogenase middle" evidence="7">
    <location>
        <begin position="139"/>
        <end position="232"/>
    </location>
</feature>
<dbReference type="InterPro" id="IPR006091">
    <property type="entry name" value="Acyl-CoA_Oxase/DH_mid-dom"/>
</dbReference>
<evidence type="ECO:0000313" key="9">
    <source>
        <dbReference type="EMBL" id="ABY21932.1"/>
    </source>
</evidence>
<dbReference type="InterPro" id="IPR009100">
    <property type="entry name" value="AcylCoA_DH/oxidase_NM_dom_sf"/>
</dbReference>
<comment type="similarity">
    <text evidence="2 5">Belongs to the acyl-CoA dehydrogenase family.</text>
</comment>
<keyword evidence="3 5" id="KW-0285">Flavoprotein</keyword>
<dbReference type="Pfam" id="PF02770">
    <property type="entry name" value="Acyl-CoA_dh_M"/>
    <property type="match status" value="1"/>
</dbReference>
<dbReference type="EMBL" id="CP000910">
    <property type="protein sequence ID" value="ABY21932.1"/>
    <property type="molecule type" value="Genomic_DNA"/>
</dbReference>
<dbReference type="PANTHER" id="PTHR43188">
    <property type="entry name" value="ACYL-COENZYME A OXIDASE"/>
    <property type="match status" value="1"/>
</dbReference>
<dbReference type="SUPFAM" id="SSF47203">
    <property type="entry name" value="Acyl-CoA dehydrogenase C-terminal domain-like"/>
    <property type="match status" value="1"/>
</dbReference>
<proteinExistence type="inferred from homology"/>
<dbReference type="KEGG" id="rsa:RSal33209_0176"/>
<feature type="domain" description="Acyl-CoA dehydrogenase/oxidase C-terminal" evidence="6">
    <location>
        <begin position="249"/>
        <end position="391"/>
    </location>
</feature>
<dbReference type="InterPro" id="IPR036250">
    <property type="entry name" value="AcylCo_DH-like_C"/>
</dbReference>
<evidence type="ECO:0000259" key="8">
    <source>
        <dbReference type="Pfam" id="PF02771"/>
    </source>
</evidence>
<evidence type="ECO:0000259" key="7">
    <source>
        <dbReference type="Pfam" id="PF02770"/>
    </source>
</evidence>
<dbReference type="InterPro" id="IPR037069">
    <property type="entry name" value="AcylCoA_DH/ox_N_sf"/>
</dbReference>
<evidence type="ECO:0000313" key="10">
    <source>
        <dbReference type="Proteomes" id="UP000002007"/>
    </source>
</evidence>
<keyword evidence="5 9" id="KW-0560">Oxidoreductase</keyword>
<dbReference type="PROSITE" id="PS00072">
    <property type="entry name" value="ACYL_COA_DH_1"/>
    <property type="match status" value="1"/>
</dbReference>
<dbReference type="Gene3D" id="1.10.540.10">
    <property type="entry name" value="Acyl-CoA dehydrogenase/oxidase, N-terminal domain"/>
    <property type="match status" value="1"/>
</dbReference>
<protein>
    <submittedName>
        <fullName evidence="9">Glutaryl-CoA dehydrogenase</fullName>
        <ecNumber evidence="9">1.3.8.6</ecNumber>
    </submittedName>
</protein>
<gene>
    <name evidence="9" type="ordered locus">RSal33209_0176</name>
</gene>
<dbReference type="InterPro" id="IPR009075">
    <property type="entry name" value="AcylCo_DH/oxidase_C"/>
</dbReference>
<name>A9WLH2_RENSM</name>
<dbReference type="eggNOG" id="COG1960">
    <property type="taxonomic scope" value="Bacteria"/>
</dbReference>
<evidence type="ECO:0000256" key="1">
    <source>
        <dbReference type="ARBA" id="ARBA00001974"/>
    </source>
</evidence>
<comment type="cofactor">
    <cofactor evidence="1 5">
        <name>FAD</name>
        <dbReference type="ChEBI" id="CHEBI:57692"/>
    </cofactor>
</comment>
<dbReference type="STRING" id="288705.RSal33209_0176"/>
<dbReference type="Pfam" id="PF02771">
    <property type="entry name" value="Acyl-CoA_dh_N"/>
    <property type="match status" value="1"/>
</dbReference>
<evidence type="ECO:0000256" key="5">
    <source>
        <dbReference type="RuleBase" id="RU362125"/>
    </source>
</evidence>
<evidence type="ECO:0000256" key="2">
    <source>
        <dbReference type="ARBA" id="ARBA00009347"/>
    </source>
</evidence>
<reference evidence="10" key="1">
    <citation type="journal article" date="2008" name="J. Bacteriol.">
        <title>Genome sequence of the fish pathogen Renibacterium salmoninarum suggests reductive evolution away from an environmental Arthrobacter ancestor.</title>
        <authorList>
            <person name="Wiens G.D."/>
            <person name="Rockey D.D."/>
            <person name="Wu Z."/>
            <person name="Chang J."/>
            <person name="Levy R."/>
            <person name="Crane S."/>
            <person name="Chen D.S."/>
            <person name="Capri G.R."/>
            <person name="Burnett J.R."/>
            <person name="Sudheesh P.S."/>
            <person name="Schipma M.J."/>
            <person name="Burd H."/>
            <person name="Bhattacharyya A."/>
            <person name="Rhodes L.D."/>
            <person name="Kaul R."/>
            <person name="Strom M.S."/>
        </authorList>
    </citation>
    <scope>NUCLEOTIDE SEQUENCE [LARGE SCALE GENOMIC DNA]</scope>
    <source>
        <strain evidence="10">ATCC 33209 / DSM 20767 / JCM 11484 / NBRC 15589 / NCIMB 2235</strain>
    </source>
</reference>
<evidence type="ECO:0000256" key="4">
    <source>
        <dbReference type="ARBA" id="ARBA00022827"/>
    </source>
</evidence>
<dbReference type="HOGENOM" id="CLU_018204_8_2_11"/>
<keyword evidence="4 5" id="KW-0274">FAD</keyword>
<dbReference type="SUPFAM" id="SSF56645">
    <property type="entry name" value="Acyl-CoA dehydrogenase NM domain-like"/>
    <property type="match status" value="1"/>
</dbReference>
<evidence type="ECO:0000259" key="6">
    <source>
        <dbReference type="Pfam" id="PF00441"/>
    </source>
</evidence>
<dbReference type="AlphaFoldDB" id="A9WLH2"/>
<dbReference type="EC" id="1.3.8.6" evidence="9"/>
<dbReference type="InterPro" id="IPR046373">
    <property type="entry name" value="Acyl-CoA_Oxase/DH_mid-dom_sf"/>
</dbReference>